<dbReference type="Proteomes" id="UP001345013">
    <property type="component" value="Unassembled WGS sequence"/>
</dbReference>
<evidence type="ECO:0000313" key="3">
    <source>
        <dbReference type="EMBL" id="KAK5079868.1"/>
    </source>
</evidence>
<feature type="compositionally biased region" description="Basic and acidic residues" evidence="1">
    <location>
        <begin position="208"/>
        <end position="222"/>
    </location>
</feature>
<evidence type="ECO:0000313" key="4">
    <source>
        <dbReference type="EMBL" id="KAK5096985.1"/>
    </source>
</evidence>
<sequence>MDTILHLQGNVNSDLTPLWLVHPISGLALPYLALGELSRDCERPVYGINSPIYAKSSWRIPETLDDLALEYVRLLREHVQPQGPYLLGGWSMGGMIAMRMAAVLEAQDERVIHVILIDAMNPEKVLPFQTSQEHNDMVNLTYNRLVKGVKTPTRPSLRTFQSDSSCDSDIAPPFRPQLNNYDSFSSVSDGSSIDSLSSSSSRWSSQTDLRRLAKAQQERVSDDLPDENYFDDSVNSTEECTPFEMFERMYQHISDGLSMISENHSGARLSSVSAPVTLFKCAVLEKMPNTVSLYRRQAVQRTFDDPKCGWDLPRLKLMLLHCAHDRMFDPEHVPGLSGALRGLLEYCG</sequence>
<feature type="region of interest" description="Disordered" evidence="1">
    <location>
        <begin position="207"/>
        <end position="228"/>
    </location>
</feature>
<name>A0ABR0K062_9EURO</name>
<evidence type="ECO:0000259" key="2">
    <source>
        <dbReference type="Pfam" id="PF00975"/>
    </source>
</evidence>
<proteinExistence type="predicted"/>
<dbReference type="Pfam" id="PF00975">
    <property type="entry name" value="Thioesterase"/>
    <property type="match status" value="1"/>
</dbReference>
<reference evidence="3 5" key="1">
    <citation type="submission" date="2023-08" db="EMBL/GenBank/DDBJ databases">
        <title>Black Yeasts Isolated from many extreme environments.</title>
        <authorList>
            <person name="Coleine C."/>
            <person name="Stajich J.E."/>
            <person name="Selbmann L."/>
        </authorList>
    </citation>
    <scope>NUCLEOTIDE SEQUENCE [LARGE SCALE GENOMIC DNA]</scope>
    <source>
        <strain evidence="3 5">CCFEE 5885</strain>
    </source>
</reference>
<organism evidence="3 5">
    <name type="scientific">Lithohypha guttulata</name>
    <dbReference type="NCBI Taxonomy" id="1690604"/>
    <lineage>
        <taxon>Eukaryota</taxon>
        <taxon>Fungi</taxon>
        <taxon>Dikarya</taxon>
        <taxon>Ascomycota</taxon>
        <taxon>Pezizomycotina</taxon>
        <taxon>Eurotiomycetes</taxon>
        <taxon>Chaetothyriomycetidae</taxon>
        <taxon>Chaetothyriales</taxon>
        <taxon>Trichomeriaceae</taxon>
        <taxon>Lithohypha</taxon>
    </lineage>
</organism>
<comment type="caution">
    <text evidence="3">The sequence shown here is derived from an EMBL/GenBank/DDBJ whole genome shotgun (WGS) entry which is preliminary data.</text>
</comment>
<evidence type="ECO:0000313" key="5">
    <source>
        <dbReference type="Proteomes" id="UP001345013"/>
    </source>
</evidence>
<feature type="region of interest" description="Disordered" evidence="1">
    <location>
        <begin position="153"/>
        <end position="174"/>
    </location>
</feature>
<protein>
    <submittedName>
        <fullName evidence="3">Secondary metabolism biosynthetic enzyme</fullName>
    </submittedName>
</protein>
<evidence type="ECO:0000256" key="1">
    <source>
        <dbReference type="SAM" id="MobiDB-lite"/>
    </source>
</evidence>
<dbReference type="EMBL" id="JAVRRG010000020">
    <property type="protein sequence ID" value="KAK5096985.1"/>
    <property type="molecule type" value="Genomic_DNA"/>
</dbReference>
<feature type="compositionally biased region" description="Polar residues" evidence="1">
    <location>
        <begin position="153"/>
        <end position="167"/>
    </location>
</feature>
<dbReference type="EMBL" id="JAVRRG010000167">
    <property type="protein sequence ID" value="KAK5079868.1"/>
    <property type="molecule type" value="Genomic_DNA"/>
</dbReference>
<dbReference type="SUPFAM" id="SSF53474">
    <property type="entry name" value="alpha/beta-Hydrolases"/>
    <property type="match status" value="1"/>
</dbReference>
<dbReference type="InterPro" id="IPR029058">
    <property type="entry name" value="AB_hydrolase_fold"/>
</dbReference>
<dbReference type="InterPro" id="IPR001031">
    <property type="entry name" value="Thioesterase"/>
</dbReference>
<feature type="domain" description="Thioesterase" evidence="2">
    <location>
        <begin position="17"/>
        <end position="129"/>
    </location>
</feature>
<gene>
    <name evidence="4" type="ORF">LTR24_002426</name>
    <name evidence="3" type="ORF">LTR24_008866</name>
</gene>
<dbReference type="Gene3D" id="3.40.50.1820">
    <property type="entry name" value="alpha/beta hydrolase"/>
    <property type="match status" value="1"/>
</dbReference>
<accession>A0ABR0K062</accession>
<keyword evidence="5" id="KW-1185">Reference proteome</keyword>